<dbReference type="FunFam" id="1.25.40.10:FF:000427">
    <property type="entry name" value="Pentatricopeptide repeat-containing protein chloroplastic"/>
    <property type="match status" value="1"/>
</dbReference>
<protein>
    <submittedName>
        <fullName evidence="4">Uncharacterized protein</fullName>
    </submittedName>
</protein>
<dbReference type="EMBL" id="LR746264">
    <property type="protein sequence ID" value="CAA7388573.1"/>
    <property type="molecule type" value="Genomic_DNA"/>
</dbReference>
<dbReference type="GO" id="GO:0009451">
    <property type="term" value="P:RNA modification"/>
    <property type="evidence" value="ECO:0007669"/>
    <property type="project" value="InterPro"/>
</dbReference>
<dbReference type="OrthoDB" id="1877720at2759"/>
<evidence type="ECO:0000256" key="1">
    <source>
        <dbReference type="ARBA" id="ARBA00022737"/>
    </source>
</evidence>
<dbReference type="InterPro" id="IPR046848">
    <property type="entry name" value="E_motif"/>
</dbReference>
<dbReference type="PANTHER" id="PTHR47926:SF490">
    <property type="entry name" value="REPEAT-LIKE SUPERFAMILY PROTEIN, PUTATIVE-RELATED"/>
    <property type="match status" value="1"/>
</dbReference>
<evidence type="ECO:0000256" key="2">
    <source>
        <dbReference type="PROSITE-ProRule" id="PRU00708"/>
    </source>
</evidence>
<dbReference type="FunFam" id="1.25.40.10:FF:000090">
    <property type="entry name" value="Pentatricopeptide repeat-containing protein, chloroplastic"/>
    <property type="match status" value="1"/>
</dbReference>
<dbReference type="PROSITE" id="PS51375">
    <property type="entry name" value="PPR"/>
    <property type="match status" value="2"/>
</dbReference>
<proteinExistence type="predicted"/>
<keyword evidence="5" id="KW-1185">Reference proteome</keyword>
<dbReference type="Gene3D" id="1.25.40.10">
    <property type="entry name" value="Tetratricopeptide repeat domain"/>
    <property type="match status" value="4"/>
</dbReference>
<gene>
    <name evidence="4" type="ORF">SI8410_01000782</name>
</gene>
<sequence length="491" mass="53148">MSRRGSGSDAPSSSSAAPPPPPRLSAAAQSVLRLLAACPSSSGLRQIHAQVLIHGLCRSTWVASSFIGACNSAQLLPYALFFFSHLPDKLHVFVCNSLLRALAHSPSPESSSRCLPVYSHLLRASVRPNNYTFPLVLKSLADLQLLAQGRSIHAHVVRAGHGGDIYVQNSMLNLYSSCGEMAACEQLFDEMRMRDAVSWTTIIEGYRKAGQLDEALVAFERMQFAGTAPNRVTVVNAVAACAARGALEMGVWIHDYVRRRGWELDVVMGTSLVDMYGKCGRAEDSLVVFSAMSERNVYTWNSLIRGLALAKSSEEALRWFSKMEKEGIQADAVTLIVALSACSHAGLVGAGRELFRKLLGGSFGFSAGVKHYGCMIDLLGRAGLLDEAVEVIEQMPFKTNPVVYGSLLSACRARGDAVLSSLAAEKLVELDPENTAYRILLSNSYAALGRWGEAEEVRRLMREKQLGKVQSWAAGSLVHTSKPPADPTMVS</sequence>
<dbReference type="SUPFAM" id="SSF48452">
    <property type="entry name" value="TPR-like"/>
    <property type="match status" value="1"/>
</dbReference>
<dbReference type="PANTHER" id="PTHR47926">
    <property type="entry name" value="PENTATRICOPEPTIDE REPEAT-CONTAINING PROTEIN"/>
    <property type="match status" value="1"/>
</dbReference>
<keyword evidence="1" id="KW-0677">Repeat</keyword>
<feature type="region of interest" description="Disordered" evidence="3">
    <location>
        <begin position="1"/>
        <end position="24"/>
    </location>
</feature>
<dbReference type="Proteomes" id="UP000663760">
    <property type="component" value="Chromosome 1"/>
</dbReference>
<dbReference type="Pfam" id="PF20431">
    <property type="entry name" value="E_motif"/>
    <property type="match status" value="1"/>
</dbReference>
<dbReference type="GO" id="GO:0003723">
    <property type="term" value="F:RNA binding"/>
    <property type="evidence" value="ECO:0007669"/>
    <property type="project" value="InterPro"/>
</dbReference>
<dbReference type="NCBIfam" id="TIGR00756">
    <property type="entry name" value="PPR"/>
    <property type="match status" value="4"/>
</dbReference>
<organism evidence="4 5">
    <name type="scientific">Spirodela intermedia</name>
    <name type="common">Intermediate duckweed</name>
    <dbReference type="NCBI Taxonomy" id="51605"/>
    <lineage>
        <taxon>Eukaryota</taxon>
        <taxon>Viridiplantae</taxon>
        <taxon>Streptophyta</taxon>
        <taxon>Embryophyta</taxon>
        <taxon>Tracheophyta</taxon>
        <taxon>Spermatophyta</taxon>
        <taxon>Magnoliopsida</taxon>
        <taxon>Liliopsida</taxon>
        <taxon>Araceae</taxon>
        <taxon>Lemnoideae</taxon>
        <taxon>Spirodela</taxon>
    </lineage>
</organism>
<dbReference type="InterPro" id="IPR002885">
    <property type="entry name" value="PPR_rpt"/>
</dbReference>
<evidence type="ECO:0000256" key="3">
    <source>
        <dbReference type="SAM" id="MobiDB-lite"/>
    </source>
</evidence>
<accession>A0A7I8JYT6</accession>
<name>A0A7I8JYT6_SPIIN</name>
<dbReference type="Pfam" id="PF13041">
    <property type="entry name" value="PPR_2"/>
    <property type="match status" value="2"/>
</dbReference>
<dbReference type="InterPro" id="IPR011990">
    <property type="entry name" value="TPR-like_helical_dom_sf"/>
</dbReference>
<evidence type="ECO:0000313" key="5">
    <source>
        <dbReference type="Proteomes" id="UP000663760"/>
    </source>
</evidence>
<feature type="repeat" description="PPR" evidence="2">
    <location>
        <begin position="296"/>
        <end position="330"/>
    </location>
</feature>
<dbReference type="AlphaFoldDB" id="A0A7I8JYT6"/>
<dbReference type="Pfam" id="PF01535">
    <property type="entry name" value="PPR"/>
    <property type="match status" value="2"/>
</dbReference>
<feature type="compositionally biased region" description="Low complexity" evidence="3">
    <location>
        <begin position="1"/>
        <end position="16"/>
    </location>
</feature>
<dbReference type="InterPro" id="IPR046960">
    <property type="entry name" value="PPR_At4g14850-like_plant"/>
</dbReference>
<reference evidence="4" key="1">
    <citation type="submission" date="2020-02" db="EMBL/GenBank/DDBJ databases">
        <authorList>
            <person name="Scholz U."/>
            <person name="Mascher M."/>
            <person name="Fiebig A."/>
        </authorList>
    </citation>
    <scope>NUCLEOTIDE SEQUENCE</scope>
</reference>
<feature type="repeat" description="PPR" evidence="2">
    <location>
        <begin position="195"/>
        <end position="229"/>
    </location>
</feature>
<evidence type="ECO:0000313" key="4">
    <source>
        <dbReference type="EMBL" id="CAA7388573.1"/>
    </source>
</evidence>